<evidence type="ECO:0000313" key="7">
    <source>
        <dbReference type="Proteomes" id="UP001162891"/>
    </source>
</evidence>
<dbReference type="EMBL" id="AP025591">
    <property type="protein sequence ID" value="BDG03186.1"/>
    <property type="molecule type" value="Genomic_DNA"/>
</dbReference>
<dbReference type="Pfam" id="PF00127">
    <property type="entry name" value="Copper-bind"/>
    <property type="match status" value="1"/>
</dbReference>
<dbReference type="InterPro" id="IPR000923">
    <property type="entry name" value="BlueCu_1"/>
</dbReference>
<keyword evidence="7" id="KW-1185">Reference proteome</keyword>
<feature type="signal peptide" evidence="4">
    <location>
        <begin position="1"/>
        <end position="19"/>
    </location>
</feature>
<gene>
    <name evidence="6" type="ORF">AMOR_21820</name>
</gene>
<protein>
    <recommendedName>
        <fullName evidence="5">Blue (type 1) copper domain-containing protein</fullName>
    </recommendedName>
</protein>
<dbReference type="Proteomes" id="UP001162891">
    <property type="component" value="Chromosome"/>
</dbReference>
<evidence type="ECO:0000313" key="6">
    <source>
        <dbReference type="EMBL" id="BDG03186.1"/>
    </source>
</evidence>
<dbReference type="PROSITE" id="PS51257">
    <property type="entry name" value="PROKAR_LIPOPROTEIN"/>
    <property type="match status" value="1"/>
</dbReference>
<reference evidence="7" key="1">
    <citation type="journal article" date="2022" name="Int. J. Syst. Evol. Microbiol.">
        <title>Anaeromyxobacter oryzae sp. nov., Anaeromyxobacter diazotrophicus sp. nov. and Anaeromyxobacter paludicola sp. nov., isolated from paddy soils.</title>
        <authorList>
            <person name="Itoh H."/>
            <person name="Xu Z."/>
            <person name="Mise K."/>
            <person name="Masuda Y."/>
            <person name="Ushijima N."/>
            <person name="Hayakawa C."/>
            <person name="Shiratori Y."/>
            <person name="Senoo K."/>
        </authorList>
    </citation>
    <scope>NUCLEOTIDE SEQUENCE [LARGE SCALE GENOMIC DNA]</scope>
    <source>
        <strain evidence="7">Red232</strain>
    </source>
</reference>
<organism evidence="6 7">
    <name type="scientific">Anaeromyxobacter oryzae</name>
    <dbReference type="NCBI Taxonomy" id="2918170"/>
    <lineage>
        <taxon>Bacteria</taxon>
        <taxon>Pseudomonadati</taxon>
        <taxon>Myxococcota</taxon>
        <taxon>Myxococcia</taxon>
        <taxon>Myxococcales</taxon>
        <taxon>Cystobacterineae</taxon>
        <taxon>Anaeromyxobacteraceae</taxon>
        <taxon>Anaeromyxobacter</taxon>
    </lineage>
</organism>
<dbReference type="SUPFAM" id="SSF49503">
    <property type="entry name" value="Cupredoxins"/>
    <property type="match status" value="1"/>
</dbReference>
<keyword evidence="2" id="KW-0186">Copper</keyword>
<name>A0ABM7WUL1_9BACT</name>
<proteinExistence type="predicted"/>
<feature type="chain" id="PRO_5045434872" description="Blue (type 1) copper domain-containing protein" evidence="4">
    <location>
        <begin position="20"/>
        <end position="160"/>
    </location>
</feature>
<feature type="region of interest" description="Disordered" evidence="3">
    <location>
        <begin position="138"/>
        <end position="160"/>
    </location>
</feature>
<dbReference type="RefSeq" id="WP_248360960.1">
    <property type="nucleotide sequence ID" value="NZ_AP025591.1"/>
</dbReference>
<evidence type="ECO:0000259" key="5">
    <source>
        <dbReference type="Pfam" id="PF00127"/>
    </source>
</evidence>
<evidence type="ECO:0000256" key="3">
    <source>
        <dbReference type="SAM" id="MobiDB-lite"/>
    </source>
</evidence>
<keyword evidence="1" id="KW-0479">Metal-binding</keyword>
<sequence>MRTKTSLALAAIVAAGVSAGCGGSSSSNPRPSTSRPPGYYITIFGMAFSPVNLDVPPGATVTVVNQDGISHSVTSEDRAGAFVPGGVAGVSFDTGLFTTEKSFTLPANAPEGTVVPYYCRVHTSTMATPTGTVTVKTGAPAGPGPAAPGGGGSGGGGGMY</sequence>
<feature type="domain" description="Blue (type 1) copper" evidence="5">
    <location>
        <begin position="45"/>
        <end position="135"/>
    </location>
</feature>
<feature type="compositionally biased region" description="Gly residues" evidence="3">
    <location>
        <begin position="147"/>
        <end position="160"/>
    </location>
</feature>
<accession>A0ABM7WUL1</accession>
<dbReference type="InterPro" id="IPR008972">
    <property type="entry name" value="Cupredoxin"/>
</dbReference>
<keyword evidence="4" id="KW-0732">Signal</keyword>
<dbReference type="Gene3D" id="2.60.40.420">
    <property type="entry name" value="Cupredoxins - blue copper proteins"/>
    <property type="match status" value="1"/>
</dbReference>
<evidence type="ECO:0000256" key="4">
    <source>
        <dbReference type="SAM" id="SignalP"/>
    </source>
</evidence>
<evidence type="ECO:0000256" key="2">
    <source>
        <dbReference type="ARBA" id="ARBA00023008"/>
    </source>
</evidence>
<evidence type="ECO:0000256" key="1">
    <source>
        <dbReference type="ARBA" id="ARBA00022723"/>
    </source>
</evidence>